<name>A0A8J3IXP7_9CHLR</name>
<keyword evidence="2" id="KW-1185">Reference proteome</keyword>
<reference evidence="1" key="1">
    <citation type="submission" date="2020-10" db="EMBL/GenBank/DDBJ databases">
        <title>Taxonomic study of unclassified bacteria belonging to the class Ktedonobacteria.</title>
        <authorList>
            <person name="Yabe S."/>
            <person name="Wang C.M."/>
            <person name="Zheng Y."/>
            <person name="Sakai Y."/>
            <person name="Cavaletti L."/>
            <person name="Monciardini P."/>
            <person name="Donadio S."/>
        </authorList>
    </citation>
    <scope>NUCLEOTIDE SEQUENCE</scope>
    <source>
        <strain evidence="1">ID150040</strain>
    </source>
</reference>
<gene>
    <name evidence="1" type="ORF">KSF_098770</name>
</gene>
<organism evidence="1 2">
    <name type="scientific">Reticulibacter mediterranei</name>
    <dbReference type="NCBI Taxonomy" id="2778369"/>
    <lineage>
        <taxon>Bacteria</taxon>
        <taxon>Bacillati</taxon>
        <taxon>Chloroflexota</taxon>
        <taxon>Ktedonobacteria</taxon>
        <taxon>Ktedonobacterales</taxon>
        <taxon>Reticulibacteraceae</taxon>
        <taxon>Reticulibacter</taxon>
    </lineage>
</organism>
<evidence type="ECO:0000313" key="1">
    <source>
        <dbReference type="EMBL" id="GHO99829.1"/>
    </source>
</evidence>
<dbReference type="AlphaFoldDB" id="A0A8J3IXP7"/>
<evidence type="ECO:0000313" key="2">
    <source>
        <dbReference type="Proteomes" id="UP000597444"/>
    </source>
</evidence>
<dbReference type="EMBL" id="BNJK01000002">
    <property type="protein sequence ID" value="GHO99829.1"/>
    <property type="molecule type" value="Genomic_DNA"/>
</dbReference>
<accession>A0A8J3IXP7</accession>
<protein>
    <submittedName>
        <fullName evidence="1">Uncharacterized protein</fullName>
    </submittedName>
</protein>
<dbReference type="RefSeq" id="WP_220210449.1">
    <property type="nucleotide sequence ID" value="NZ_BNJK01000002.1"/>
</dbReference>
<dbReference type="Proteomes" id="UP000597444">
    <property type="component" value="Unassembled WGS sequence"/>
</dbReference>
<comment type="caution">
    <text evidence="1">The sequence shown here is derived from an EMBL/GenBank/DDBJ whole genome shotgun (WGS) entry which is preliminary data.</text>
</comment>
<proteinExistence type="predicted"/>
<sequence length="49" mass="5342">MLASYFGIGTEGLSPKAITDPRAAVAVDVAARKRDPCPAWELADFWTYL</sequence>